<protein>
    <submittedName>
        <fullName evidence="2">Uncharacterized protein</fullName>
    </submittedName>
</protein>
<reference evidence="2" key="2">
    <citation type="submission" date="2022-01" db="EMBL/GenBank/DDBJ databases">
        <authorList>
            <person name="Yamashiro T."/>
            <person name="Shiraishi A."/>
            <person name="Satake H."/>
            <person name="Nakayama K."/>
        </authorList>
    </citation>
    <scope>NUCLEOTIDE SEQUENCE</scope>
</reference>
<feature type="compositionally biased region" description="Basic and acidic residues" evidence="1">
    <location>
        <begin position="112"/>
        <end position="129"/>
    </location>
</feature>
<reference evidence="2" key="1">
    <citation type="journal article" date="2022" name="Int. J. Mol. Sci.">
        <title>Draft Genome of Tanacetum Coccineum: Genomic Comparison of Closely Related Tanacetum-Family Plants.</title>
        <authorList>
            <person name="Yamashiro T."/>
            <person name="Shiraishi A."/>
            <person name="Nakayama K."/>
            <person name="Satake H."/>
        </authorList>
    </citation>
    <scope>NUCLEOTIDE SEQUENCE</scope>
</reference>
<evidence type="ECO:0000313" key="3">
    <source>
        <dbReference type="Proteomes" id="UP001151760"/>
    </source>
</evidence>
<dbReference type="Proteomes" id="UP001151760">
    <property type="component" value="Unassembled WGS sequence"/>
</dbReference>
<sequence length="333" mass="36650">MSEEFEASESSGTRIVSSYSSVSSDSTTPLSPDHPHTHVSPTPTPTRVLFHRRTTRIAMLTQPTLSPGLSARIAETTAFSPSFFRKRYRSSYETPSPSSSLTLLAWKKYRDDERESQGLDDESQGKDDESQGLNDEGQGLKDEGPGMEEEEEAAREGQQQAVSVDDITTSEPLDLGYGVARRRSLESTEEIASSMYEVGQSSRSVPEHEGAERVSALRHPTLISWVDPEDGRVYTDILTYIPLAVPVQTPPSPEWSFGSLPVSPSSLVVPSPIASPVATPTTTISVDEDQFLEVGAQLELHGSILHDHTQHLDTLPPTLFEGYDMDLRELYTR</sequence>
<name>A0ABQ5A1I9_9ASTR</name>
<feature type="non-terminal residue" evidence="2">
    <location>
        <position position="333"/>
    </location>
</feature>
<dbReference type="EMBL" id="BQNB010011863">
    <property type="protein sequence ID" value="GJS96122.1"/>
    <property type="molecule type" value="Genomic_DNA"/>
</dbReference>
<feature type="compositionally biased region" description="Low complexity" evidence="1">
    <location>
        <begin position="10"/>
        <end position="31"/>
    </location>
</feature>
<gene>
    <name evidence="2" type="ORF">Tco_0803090</name>
</gene>
<feature type="region of interest" description="Disordered" evidence="1">
    <location>
        <begin position="1"/>
        <end position="48"/>
    </location>
</feature>
<comment type="caution">
    <text evidence="2">The sequence shown here is derived from an EMBL/GenBank/DDBJ whole genome shotgun (WGS) entry which is preliminary data.</text>
</comment>
<evidence type="ECO:0000256" key="1">
    <source>
        <dbReference type="SAM" id="MobiDB-lite"/>
    </source>
</evidence>
<proteinExistence type="predicted"/>
<feature type="region of interest" description="Disordered" evidence="1">
    <location>
        <begin position="112"/>
        <end position="180"/>
    </location>
</feature>
<evidence type="ECO:0000313" key="2">
    <source>
        <dbReference type="EMBL" id="GJS96122.1"/>
    </source>
</evidence>
<organism evidence="2 3">
    <name type="scientific">Tanacetum coccineum</name>
    <dbReference type="NCBI Taxonomy" id="301880"/>
    <lineage>
        <taxon>Eukaryota</taxon>
        <taxon>Viridiplantae</taxon>
        <taxon>Streptophyta</taxon>
        <taxon>Embryophyta</taxon>
        <taxon>Tracheophyta</taxon>
        <taxon>Spermatophyta</taxon>
        <taxon>Magnoliopsida</taxon>
        <taxon>eudicotyledons</taxon>
        <taxon>Gunneridae</taxon>
        <taxon>Pentapetalae</taxon>
        <taxon>asterids</taxon>
        <taxon>campanulids</taxon>
        <taxon>Asterales</taxon>
        <taxon>Asteraceae</taxon>
        <taxon>Asteroideae</taxon>
        <taxon>Anthemideae</taxon>
        <taxon>Anthemidinae</taxon>
        <taxon>Tanacetum</taxon>
    </lineage>
</organism>
<keyword evidence="3" id="KW-1185">Reference proteome</keyword>
<accession>A0ABQ5A1I9</accession>